<sequence length="258" mass="27966">MESTAVRDDVTAQLHSMLQAVEAIASRLGEVGEMMRTPKLSFEQQRTLLQSLPLLTESQLKELDQHDASCPICLTSYLAILAESEMAEAMDSPAHPIEELGVTRLSQPWQCGHMFCRRDITKWINSGNDSCPLCRRLLVDPSTLPTPTPAPAPPTSAADSNPTSTTPSSDTNPTAPTPNANTNPTRTPLFETSNTADQDSDEEDTLDNLLRQAHGGDGRFVLGGMGFASLFGPSANNRNRGNGRDDDEIDRGYSGMYS</sequence>
<evidence type="ECO:0000313" key="8">
    <source>
        <dbReference type="Proteomes" id="UP000284842"/>
    </source>
</evidence>
<dbReference type="InterPro" id="IPR018957">
    <property type="entry name" value="Znf_C3HC4_RING-type"/>
</dbReference>
<feature type="compositionally biased region" description="Low complexity" evidence="5">
    <location>
        <begin position="155"/>
        <end position="188"/>
    </location>
</feature>
<name>A0A409YUC0_9AGAR</name>
<dbReference type="Pfam" id="PF00097">
    <property type="entry name" value="zf-C3HC4"/>
    <property type="match status" value="1"/>
</dbReference>
<evidence type="ECO:0000256" key="5">
    <source>
        <dbReference type="SAM" id="MobiDB-lite"/>
    </source>
</evidence>
<dbReference type="GO" id="GO:0008270">
    <property type="term" value="F:zinc ion binding"/>
    <property type="evidence" value="ECO:0007669"/>
    <property type="project" value="UniProtKB-KW"/>
</dbReference>
<keyword evidence="1" id="KW-0479">Metal-binding</keyword>
<keyword evidence="3" id="KW-0862">Zinc</keyword>
<protein>
    <recommendedName>
        <fullName evidence="6">RING-type domain-containing protein</fullName>
    </recommendedName>
</protein>
<feature type="region of interest" description="Disordered" evidence="5">
    <location>
        <begin position="145"/>
        <end position="204"/>
    </location>
</feature>
<dbReference type="InParanoid" id="A0A409YUC0"/>
<dbReference type="AlphaFoldDB" id="A0A409YUC0"/>
<keyword evidence="2 4" id="KW-0863">Zinc-finger</keyword>
<organism evidence="7 8">
    <name type="scientific">Panaeolus cyanescens</name>
    <dbReference type="NCBI Taxonomy" id="181874"/>
    <lineage>
        <taxon>Eukaryota</taxon>
        <taxon>Fungi</taxon>
        <taxon>Dikarya</taxon>
        <taxon>Basidiomycota</taxon>
        <taxon>Agaricomycotina</taxon>
        <taxon>Agaricomycetes</taxon>
        <taxon>Agaricomycetidae</taxon>
        <taxon>Agaricales</taxon>
        <taxon>Agaricineae</taxon>
        <taxon>Galeropsidaceae</taxon>
        <taxon>Panaeolus</taxon>
    </lineage>
</organism>
<dbReference type="Proteomes" id="UP000284842">
    <property type="component" value="Unassembled WGS sequence"/>
</dbReference>
<comment type="caution">
    <text evidence="7">The sequence shown here is derived from an EMBL/GenBank/DDBJ whole genome shotgun (WGS) entry which is preliminary data.</text>
</comment>
<dbReference type="STRING" id="181874.A0A409YUC0"/>
<feature type="region of interest" description="Disordered" evidence="5">
    <location>
        <begin position="232"/>
        <end position="258"/>
    </location>
</feature>
<feature type="domain" description="RING-type" evidence="6">
    <location>
        <begin position="70"/>
        <end position="135"/>
    </location>
</feature>
<dbReference type="Gene3D" id="3.30.40.10">
    <property type="entry name" value="Zinc/RING finger domain, C3HC4 (zinc finger)"/>
    <property type="match status" value="1"/>
</dbReference>
<evidence type="ECO:0000259" key="6">
    <source>
        <dbReference type="PROSITE" id="PS50089"/>
    </source>
</evidence>
<dbReference type="SUPFAM" id="SSF57850">
    <property type="entry name" value="RING/U-box"/>
    <property type="match status" value="1"/>
</dbReference>
<evidence type="ECO:0000256" key="4">
    <source>
        <dbReference type="PROSITE-ProRule" id="PRU00175"/>
    </source>
</evidence>
<dbReference type="PROSITE" id="PS50089">
    <property type="entry name" value="ZF_RING_2"/>
    <property type="match status" value="1"/>
</dbReference>
<evidence type="ECO:0000256" key="2">
    <source>
        <dbReference type="ARBA" id="ARBA00022771"/>
    </source>
</evidence>
<dbReference type="OrthoDB" id="8062037at2759"/>
<reference evidence="7 8" key="1">
    <citation type="journal article" date="2018" name="Evol. Lett.">
        <title>Horizontal gene cluster transfer increased hallucinogenic mushroom diversity.</title>
        <authorList>
            <person name="Reynolds H.T."/>
            <person name="Vijayakumar V."/>
            <person name="Gluck-Thaler E."/>
            <person name="Korotkin H.B."/>
            <person name="Matheny P.B."/>
            <person name="Slot J.C."/>
        </authorList>
    </citation>
    <scope>NUCLEOTIDE SEQUENCE [LARGE SCALE GENOMIC DNA]</scope>
    <source>
        <strain evidence="7 8">2629</strain>
    </source>
</reference>
<gene>
    <name evidence="7" type="ORF">CVT24_001771</name>
</gene>
<evidence type="ECO:0000313" key="7">
    <source>
        <dbReference type="EMBL" id="PPR06590.1"/>
    </source>
</evidence>
<keyword evidence="8" id="KW-1185">Reference proteome</keyword>
<evidence type="ECO:0000256" key="3">
    <source>
        <dbReference type="ARBA" id="ARBA00022833"/>
    </source>
</evidence>
<dbReference type="InterPro" id="IPR001841">
    <property type="entry name" value="Znf_RING"/>
</dbReference>
<dbReference type="InterPro" id="IPR013083">
    <property type="entry name" value="Znf_RING/FYVE/PHD"/>
</dbReference>
<accession>A0A409YUC0</accession>
<feature type="compositionally biased region" description="Pro residues" evidence="5">
    <location>
        <begin position="145"/>
        <end position="154"/>
    </location>
</feature>
<evidence type="ECO:0000256" key="1">
    <source>
        <dbReference type="ARBA" id="ARBA00022723"/>
    </source>
</evidence>
<dbReference type="EMBL" id="NHTK01000607">
    <property type="protein sequence ID" value="PPR06590.1"/>
    <property type="molecule type" value="Genomic_DNA"/>
</dbReference>
<proteinExistence type="predicted"/>